<dbReference type="EMBL" id="GGEC01010586">
    <property type="protein sequence ID" value="MBW91069.1"/>
    <property type="molecule type" value="Transcribed_RNA"/>
</dbReference>
<dbReference type="InterPro" id="IPR015943">
    <property type="entry name" value="WD40/YVTN_repeat-like_dom_sf"/>
</dbReference>
<reference evidence="1" key="1">
    <citation type="submission" date="2018-02" db="EMBL/GenBank/DDBJ databases">
        <title>Rhizophora mucronata_Transcriptome.</title>
        <authorList>
            <person name="Meera S.P."/>
            <person name="Sreeshan A."/>
            <person name="Augustine A."/>
        </authorList>
    </citation>
    <scope>NUCLEOTIDE SEQUENCE</scope>
    <source>
        <tissue evidence="1">Leaf</tissue>
    </source>
</reference>
<evidence type="ECO:0000313" key="1">
    <source>
        <dbReference type="EMBL" id="MBW91069.1"/>
    </source>
</evidence>
<dbReference type="GO" id="GO:0016567">
    <property type="term" value="P:protein ubiquitination"/>
    <property type="evidence" value="ECO:0007669"/>
    <property type="project" value="TreeGrafter"/>
</dbReference>
<sequence length="95" mass="10678">MICTFLTRYELMQSCGTDSTVNLWFASTSAGDELPSESLVESPTQRVNPLLNTYSDFEDSVYGLAWSSREPWIFASLSYDGRVVVESVKPLLSKR</sequence>
<proteinExistence type="predicted"/>
<dbReference type="Gene3D" id="2.130.10.10">
    <property type="entry name" value="YVTN repeat-like/Quinoprotein amine dehydrogenase"/>
    <property type="match status" value="1"/>
</dbReference>
<protein>
    <submittedName>
        <fullName evidence="1">WD repeat-containing protein DWA2</fullName>
    </submittedName>
</protein>
<name>A0A2P2JC66_RHIMU</name>
<organism evidence="1">
    <name type="scientific">Rhizophora mucronata</name>
    <name type="common">Asiatic mangrove</name>
    <dbReference type="NCBI Taxonomy" id="61149"/>
    <lineage>
        <taxon>Eukaryota</taxon>
        <taxon>Viridiplantae</taxon>
        <taxon>Streptophyta</taxon>
        <taxon>Embryophyta</taxon>
        <taxon>Tracheophyta</taxon>
        <taxon>Spermatophyta</taxon>
        <taxon>Magnoliopsida</taxon>
        <taxon>eudicotyledons</taxon>
        <taxon>Gunneridae</taxon>
        <taxon>Pentapetalae</taxon>
        <taxon>rosids</taxon>
        <taxon>fabids</taxon>
        <taxon>Malpighiales</taxon>
        <taxon>Rhizophoraceae</taxon>
        <taxon>Rhizophora</taxon>
    </lineage>
</organism>
<dbReference type="PANTHER" id="PTHR14205:SF15">
    <property type="entry name" value="EARP AND GARP COMPLEX-INTERACTING PROTEIN 1"/>
    <property type="match status" value="1"/>
</dbReference>
<dbReference type="PANTHER" id="PTHR14205">
    <property type="entry name" value="WD-REPEAT PROTEIN"/>
    <property type="match status" value="1"/>
</dbReference>
<dbReference type="SUPFAM" id="SSF50978">
    <property type="entry name" value="WD40 repeat-like"/>
    <property type="match status" value="1"/>
</dbReference>
<accession>A0A2P2JC66</accession>
<dbReference type="AlphaFoldDB" id="A0A2P2JC66"/>
<dbReference type="InterPro" id="IPR036322">
    <property type="entry name" value="WD40_repeat_dom_sf"/>
</dbReference>
<dbReference type="InterPro" id="IPR040323">
    <property type="entry name" value="EIPR1"/>
</dbReference>